<evidence type="ECO:0000256" key="10">
    <source>
        <dbReference type="RuleBase" id="RU363035"/>
    </source>
</evidence>
<comment type="subcellular location">
    <subcellularLocation>
        <location evidence="9">Cytoplasm</location>
    </subcellularLocation>
</comment>
<evidence type="ECO:0000313" key="16">
    <source>
        <dbReference type="Proteomes" id="UP001166004"/>
    </source>
</evidence>
<evidence type="ECO:0000256" key="2">
    <source>
        <dbReference type="ARBA" id="ARBA00022490"/>
    </source>
</evidence>
<dbReference type="NCBIfam" id="TIGR00396">
    <property type="entry name" value="leuS_bact"/>
    <property type="match status" value="1"/>
</dbReference>
<dbReference type="InterPro" id="IPR014729">
    <property type="entry name" value="Rossmann-like_a/b/a_fold"/>
</dbReference>
<evidence type="ECO:0000256" key="3">
    <source>
        <dbReference type="ARBA" id="ARBA00022598"/>
    </source>
</evidence>
<dbReference type="InterPro" id="IPR025709">
    <property type="entry name" value="Leu_tRNA-synth_edit"/>
</dbReference>
<dbReference type="InterPro" id="IPR002302">
    <property type="entry name" value="Leu-tRNA-ligase"/>
</dbReference>
<feature type="domain" description="Methionyl/Leucyl tRNA synthetase" evidence="13">
    <location>
        <begin position="40"/>
        <end position="170"/>
    </location>
</feature>
<keyword evidence="4 9" id="KW-0547">Nucleotide-binding</keyword>
<keyword evidence="2 9" id="KW-0963">Cytoplasm</keyword>
<evidence type="ECO:0000256" key="7">
    <source>
        <dbReference type="ARBA" id="ARBA00023146"/>
    </source>
</evidence>
<dbReference type="InterPro" id="IPR002300">
    <property type="entry name" value="aa-tRNA-synth_Ia"/>
</dbReference>
<dbReference type="RefSeq" id="WP_169035780.1">
    <property type="nucleotide sequence ID" value="NZ_LANA01000001.1"/>
</dbReference>
<dbReference type="Proteomes" id="UP001166004">
    <property type="component" value="Unassembled WGS sequence"/>
</dbReference>
<dbReference type="PANTHER" id="PTHR43740">
    <property type="entry name" value="LEUCYL-TRNA SYNTHETASE"/>
    <property type="match status" value="1"/>
</dbReference>
<dbReference type="CDD" id="cd00812">
    <property type="entry name" value="LeuRS_core"/>
    <property type="match status" value="1"/>
</dbReference>
<dbReference type="InterPro" id="IPR015413">
    <property type="entry name" value="Methionyl/Leucyl_tRNA_Synth"/>
</dbReference>
<feature type="domain" description="Aminoacyl-tRNA synthetase class Ia" evidence="11">
    <location>
        <begin position="419"/>
        <end position="576"/>
    </location>
</feature>
<feature type="domain" description="Methionyl/Valyl/Leucyl/Isoleucyl-tRNA synthetase anticodon-binding" evidence="12">
    <location>
        <begin position="695"/>
        <end position="801"/>
    </location>
</feature>
<feature type="domain" description="Leucyl-tRNA synthetase editing" evidence="14">
    <location>
        <begin position="220"/>
        <end position="396"/>
    </location>
</feature>
<keyword evidence="7 9" id="KW-0030">Aminoacyl-tRNA synthetase</keyword>
<dbReference type="Pfam" id="PF09334">
    <property type="entry name" value="tRNA-synt_1g"/>
    <property type="match status" value="1"/>
</dbReference>
<evidence type="ECO:0000256" key="5">
    <source>
        <dbReference type="ARBA" id="ARBA00022840"/>
    </source>
</evidence>
<organism evidence="15 16">
    <name type="scientific">Pelagibacter ubique</name>
    <dbReference type="NCBI Taxonomy" id="198252"/>
    <lineage>
        <taxon>Bacteria</taxon>
        <taxon>Pseudomonadati</taxon>
        <taxon>Pseudomonadota</taxon>
        <taxon>Alphaproteobacteria</taxon>
        <taxon>Candidatus Pelagibacterales</taxon>
        <taxon>Candidatus Pelagibacteraceae</taxon>
        <taxon>Candidatus Pelagibacter</taxon>
    </lineage>
</organism>
<dbReference type="InterPro" id="IPR009080">
    <property type="entry name" value="tRNAsynth_Ia_anticodon-bd"/>
</dbReference>
<keyword evidence="5 9" id="KW-0067">ATP-binding</keyword>
<comment type="caution">
    <text evidence="15">The sequence shown here is derived from an EMBL/GenBank/DDBJ whole genome shotgun (WGS) entry which is preliminary data.</text>
</comment>
<dbReference type="Gene3D" id="1.10.730.10">
    <property type="entry name" value="Isoleucyl-tRNA Synthetase, Domain 1"/>
    <property type="match status" value="1"/>
</dbReference>
<dbReference type="InterPro" id="IPR013155">
    <property type="entry name" value="M/V/L/I-tRNA-synth_anticd-bd"/>
</dbReference>
<dbReference type="EC" id="6.1.1.4" evidence="9"/>
<protein>
    <recommendedName>
        <fullName evidence="9">Leucine--tRNA ligase</fullName>
        <ecNumber evidence="9">6.1.1.4</ecNumber>
    </recommendedName>
    <alternativeName>
        <fullName evidence="9">Leucyl-tRNA synthetase</fullName>
        <shortName evidence="9">LeuRS</shortName>
    </alternativeName>
</protein>
<evidence type="ECO:0000259" key="11">
    <source>
        <dbReference type="Pfam" id="PF00133"/>
    </source>
</evidence>
<dbReference type="SUPFAM" id="SSF50677">
    <property type="entry name" value="ValRS/IleRS/LeuRS editing domain"/>
    <property type="match status" value="1"/>
</dbReference>
<dbReference type="Gene3D" id="3.40.50.620">
    <property type="entry name" value="HUPs"/>
    <property type="match status" value="2"/>
</dbReference>
<keyword evidence="3 9" id="KW-0436">Ligase</keyword>
<dbReference type="InterPro" id="IPR009008">
    <property type="entry name" value="Val/Leu/Ile-tRNA-synth_edit"/>
</dbReference>
<comment type="catalytic activity">
    <reaction evidence="8 9">
        <text>tRNA(Leu) + L-leucine + ATP = L-leucyl-tRNA(Leu) + AMP + diphosphate</text>
        <dbReference type="Rhea" id="RHEA:11688"/>
        <dbReference type="Rhea" id="RHEA-COMP:9613"/>
        <dbReference type="Rhea" id="RHEA-COMP:9622"/>
        <dbReference type="ChEBI" id="CHEBI:30616"/>
        <dbReference type="ChEBI" id="CHEBI:33019"/>
        <dbReference type="ChEBI" id="CHEBI:57427"/>
        <dbReference type="ChEBI" id="CHEBI:78442"/>
        <dbReference type="ChEBI" id="CHEBI:78494"/>
        <dbReference type="ChEBI" id="CHEBI:456215"/>
        <dbReference type="EC" id="6.1.1.4"/>
    </reaction>
</comment>
<evidence type="ECO:0000259" key="14">
    <source>
        <dbReference type="Pfam" id="PF13603"/>
    </source>
</evidence>
<keyword evidence="16" id="KW-1185">Reference proteome</keyword>
<dbReference type="HAMAP" id="MF_00049_B">
    <property type="entry name" value="Leu_tRNA_synth_B"/>
    <property type="match status" value="1"/>
</dbReference>
<accession>A0ABX1T2K6</accession>
<dbReference type="InterPro" id="IPR001412">
    <property type="entry name" value="aa-tRNA-synth_I_CS"/>
</dbReference>
<evidence type="ECO:0000256" key="1">
    <source>
        <dbReference type="ARBA" id="ARBA00005594"/>
    </source>
</evidence>
<evidence type="ECO:0000256" key="8">
    <source>
        <dbReference type="ARBA" id="ARBA00047469"/>
    </source>
</evidence>
<dbReference type="SUPFAM" id="SSF47323">
    <property type="entry name" value="Anticodon-binding domain of a subclass of class I aminoacyl-tRNA synthetases"/>
    <property type="match status" value="1"/>
</dbReference>
<evidence type="ECO:0000259" key="13">
    <source>
        <dbReference type="Pfam" id="PF09334"/>
    </source>
</evidence>
<dbReference type="EMBL" id="LANA01000001">
    <property type="protein sequence ID" value="NMN67278.1"/>
    <property type="molecule type" value="Genomic_DNA"/>
</dbReference>
<keyword evidence="6 9" id="KW-0648">Protein biosynthesis</keyword>
<dbReference type="Gene3D" id="3.10.20.590">
    <property type="match status" value="1"/>
</dbReference>
<proteinExistence type="inferred from homology"/>
<dbReference type="Pfam" id="PF00133">
    <property type="entry name" value="tRNA-synt_1"/>
    <property type="match status" value="2"/>
</dbReference>
<feature type="short sequence motif" description="'HIGH' region" evidence="9">
    <location>
        <begin position="41"/>
        <end position="51"/>
    </location>
</feature>
<reference evidence="15 16" key="1">
    <citation type="submission" date="2019-07" db="EMBL/GenBank/DDBJ databases">
        <title>SAR11 Genome Evolution.</title>
        <authorList>
            <person name="Giovannoni S."/>
        </authorList>
    </citation>
    <scope>NUCLEOTIDE SEQUENCE [LARGE SCALE GENOMIC DNA]</scope>
    <source>
        <strain evidence="15 16">HTCC9565</strain>
    </source>
</reference>
<dbReference type="Gene3D" id="2.20.28.290">
    <property type="match status" value="1"/>
</dbReference>
<gene>
    <name evidence="9" type="primary">leuS</name>
    <name evidence="15" type="ORF">VP91_00004200</name>
</gene>
<dbReference type="SUPFAM" id="SSF52374">
    <property type="entry name" value="Nucleotidylyl transferase"/>
    <property type="match status" value="1"/>
</dbReference>
<evidence type="ECO:0000259" key="12">
    <source>
        <dbReference type="Pfam" id="PF08264"/>
    </source>
</evidence>
<evidence type="ECO:0000256" key="9">
    <source>
        <dbReference type="HAMAP-Rule" id="MF_00049"/>
    </source>
</evidence>
<evidence type="ECO:0000256" key="4">
    <source>
        <dbReference type="ARBA" id="ARBA00022741"/>
    </source>
</evidence>
<dbReference type="PROSITE" id="PS00178">
    <property type="entry name" value="AA_TRNA_LIGASE_I"/>
    <property type="match status" value="1"/>
</dbReference>
<dbReference type="Pfam" id="PF13603">
    <property type="entry name" value="tRNA-synt_1_2"/>
    <property type="match status" value="1"/>
</dbReference>
<comment type="caution">
    <text evidence="9">Lacks conserved residue(s) required for the propagation of feature annotation.</text>
</comment>
<dbReference type="PANTHER" id="PTHR43740:SF2">
    <property type="entry name" value="LEUCINE--TRNA LIGASE, MITOCHONDRIAL"/>
    <property type="match status" value="1"/>
</dbReference>
<evidence type="ECO:0000313" key="15">
    <source>
        <dbReference type="EMBL" id="NMN67278.1"/>
    </source>
</evidence>
<name>A0ABX1T2K6_PELUQ</name>
<feature type="binding site" evidence="9">
    <location>
        <position position="619"/>
    </location>
    <ligand>
        <name>ATP</name>
        <dbReference type="ChEBI" id="CHEBI:30616"/>
    </ligand>
</feature>
<dbReference type="PRINTS" id="PR00985">
    <property type="entry name" value="TRNASYNTHLEU"/>
</dbReference>
<sequence>MQRYNFKTIERKWQKFWDANNFFKSEIDKNKKKFYCLEMFPYPSGKIHMGHVRNYTIGDVLSRFKKMQGFNVLHPMGWDSFGMPAENAARLNNLDPKTWTENNIAIMRGQLKLLGLSIDWDKEISTCSPEYYKHQQKFFLEMLNKGLVYRKENYVNWDPIDQTVLANEQVIDGKGWRSGAIVKRKKLNQWFFSISKFSEELLSGLDQLQQWPNKVKVMQRNWIGKSFGCEINFQIKGNDPVDNIKCFTTRPDTLFGLSFLALSVDHPVAKFYEKNANFIKFKNECSKTGTTEESIAQAEKIGFKTNLTAINPLDKNIQVPVYFANFVLMDYGFGAVFGCPAHDQRDLDFALKYELNVIPVVKPKDLLKPYQIEKEAYTGPGVIFNSNFLNGLKAPEESINETIKILEKKKIGIKKINFRLKDWGISRQRYWGCPIPIAYNKSGKIVKIPEEMLPIKLPEKIDLNTKGNPLDHHNTWKKIIINGEECTMETDTLDTFVDSSWYFLRFCSSKNNDYGFDYDDVNYWLPVDQYIGGIEHAILHLLYSRFFMQAIGYKNNKFNHTEPFRGLFTQGMVCHQTYKNDKNQWLSPDEVDSEDGKNYFIKKNPKSIIKVGPSESMSKSKKNTIDPTEMINSYGADAVRLFILSDSPPEKDIQWSDQGMISAYKFLQKFWRMHIEILSQIKEKKVGLELDDNTLSKFTNLILEKIEKNLNNFQYNVIVASFHEIYNFLSKQIKKDITFSVLLENYLKILKIMNPIIPHFTTECMENLGYNNKELFWPVLDKKHVVEARANIVVQINGKKRCLINTVINIDENNLITTIKDDPAIKKYLSEKKIKKTIYIKNKLINILI</sequence>
<comment type="similarity">
    <text evidence="1 9 10">Belongs to the class-I aminoacyl-tRNA synthetase family.</text>
</comment>
<evidence type="ECO:0000256" key="6">
    <source>
        <dbReference type="ARBA" id="ARBA00022917"/>
    </source>
</evidence>
<feature type="domain" description="Aminoacyl-tRNA synthetase class Ia" evidence="11">
    <location>
        <begin position="611"/>
        <end position="656"/>
    </location>
</feature>
<dbReference type="Pfam" id="PF08264">
    <property type="entry name" value="Anticodon_1"/>
    <property type="match status" value="1"/>
</dbReference>